<organism evidence="2 3">
    <name type="scientific">Trifolium medium</name>
    <dbReference type="NCBI Taxonomy" id="97028"/>
    <lineage>
        <taxon>Eukaryota</taxon>
        <taxon>Viridiplantae</taxon>
        <taxon>Streptophyta</taxon>
        <taxon>Embryophyta</taxon>
        <taxon>Tracheophyta</taxon>
        <taxon>Spermatophyta</taxon>
        <taxon>Magnoliopsida</taxon>
        <taxon>eudicotyledons</taxon>
        <taxon>Gunneridae</taxon>
        <taxon>Pentapetalae</taxon>
        <taxon>rosids</taxon>
        <taxon>fabids</taxon>
        <taxon>Fabales</taxon>
        <taxon>Fabaceae</taxon>
        <taxon>Papilionoideae</taxon>
        <taxon>50 kb inversion clade</taxon>
        <taxon>NPAAA clade</taxon>
        <taxon>Hologalegina</taxon>
        <taxon>IRL clade</taxon>
        <taxon>Trifolieae</taxon>
        <taxon>Trifolium</taxon>
    </lineage>
</organism>
<evidence type="ECO:0000256" key="1">
    <source>
        <dbReference type="SAM" id="MobiDB-lite"/>
    </source>
</evidence>
<sequence>MEEAGEIAVVDSLLDLSKSLPPREPPQPEAHNEALNV</sequence>
<evidence type="ECO:0000313" key="3">
    <source>
        <dbReference type="Proteomes" id="UP000265520"/>
    </source>
</evidence>
<dbReference type="Proteomes" id="UP000265520">
    <property type="component" value="Unassembled WGS sequence"/>
</dbReference>
<proteinExistence type="predicted"/>
<dbReference type="EMBL" id="LXQA010311047">
    <property type="protein sequence ID" value="MCI42945.1"/>
    <property type="molecule type" value="Genomic_DNA"/>
</dbReference>
<feature type="non-terminal residue" evidence="2">
    <location>
        <position position="37"/>
    </location>
</feature>
<accession>A0A392S4X7</accession>
<feature type="region of interest" description="Disordered" evidence="1">
    <location>
        <begin position="17"/>
        <end position="37"/>
    </location>
</feature>
<evidence type="ECO:0000313" key="2">
    <source>
        <dbReference type="EMBL" id="MCI42945.1"/>
    </source>
</evidence>
<keyword evidence="3" id="KW-1185">Reference proteome</keyword>
<comment type="caution">
    <text evidence="2">The sequence shown here is derived from an EMBL/GenBank/DDBJ whole genome shotgun (WGS) entry which is preliminary data.</text>
</comment>
<protein>
    <submittedName>
        <fullName evidence="2">Uncharacterized protein</fullName>
    </submittedName>
</protein>
<dbReference type="AlphaFoldDB" id="A0A392S4X7"/>
<reference evidence="2 3" key="1">
    <citation type="journal article" date="2018" name="Front. Plant Sci.">
        <title>Red Clover (Trifolium pratense) and Zigzag Clover (T. medium) - A Picture of Genomic Similarities and Differences.</title>
        <authorList>
            <person name="Dluhosova J."/>
            <person name="Istvanek J."/>
            <person name="Nedelnik J."/>
            <person name="Repkova J."/>
        </authorList>
    </citation>
    <scope>NUCLEOTIDE SEQUENCE [LARGE SCALE GENOMIC DNA]</scope>
    <source>
        <strain evidence="3">cv. 10/8</strain>
        <tissue evidence="2">Leaf</tissue>
    </source>
</reference>
<name>A0A392S4X7_9FABA</name>